<sequence>MREIEGGKSIDRFTIVVAFETCSIQKFFQALDPLAWKELCSSIDCWATKVGVARWFSINVEPLKRKLLMRVIWRVMKSNEGGTDEP</sequence>
<evidence type="ECO:0000313" key="1">
    <source>
        <dbReference type="EMBL" id="GAA0150823.1"/>
    </source>
</evidence>
<organism evidence="1 2">
    <name type="scientific">Lithospermum erythrorhizon</name>
    <name type="common">Purple gromwell</name>
    <name type="synonym">Lithospermum officinale var. erythrorhizon</name>
    <dbReference type="NCBI Taxonomy" id="34254"/>
    <lineage>
        <taxon>Eukaryota</taxon>
        <taxon>Viridiplantae</taxon>
        <taxon>Streptophyta</taxon>
        <taxon>Embryophyta</taxon>
        <taxon>Tracheophyta</taxon>
        <taxon>Spermatophyta</taxon>
        <taxon>Magnoliopsida</taxon>
        <taxon>eudicotyledons</taxon>
        <taxon>Gunneridae</taxon>
        <taxon>Pentapetalae</taxon>
        <taxon>asterids</taxon>
        <taxon>lamiids</taxon>
        <taxon>Boraginales</taxon>
        <taxon>Boraginaceae</taxon>
        <taxon>Boraginoideae</taxon>
        <taxon>Lithospermeae</taxon>
        <taxon>Lithospermum</taxon>
    </lineage>
</organism>
<name>A0AAV3PI75_LITER</name>
<dbReference type="Proteomes" id="UP001454036">
    <property type="component" value="Unassembled WGS sequence"/>
</dbReference>
<dbReference type="EMBL" id="BAABME010001662">
    <property type="protein sequence ID" value="GAA0150823.1"/>
    <property type="molecule type" value="Genomic_DNA"/>
</dbReference>
<dbReference type="AlphaFoldDB" id="A0AAV3PI75"/>
<keyword evidence="2" id="KW-1185">Reference proteome</keyword>
<proteinExistence type="predicted"/>
<accession>A0AAV3PI75</accession>
<reference evidence="1 2" key="1">
    <citation type="submission" date="2024-01" db="EMBL/GenBank/DDBJ databases">
        <title>The complete chloroplast genome sequence of Lithospermum erythrorhizon: insights into the phylogenetic relationship among Boraginaceae species and the maternal lineages of purple gromwells.</title>
        <authorList>
            <person name="Okada T."/>
            <person name="Watanabe K."/>
        </authorList>
    </citation>
    <scope>NUCLEOTIDE SEQUENCE [LARGE SCALE GENOMIC DNA]</scope>
</reference>
<protein>
    <submittedName>
        <fullName evidence="1">Uncharacterized protein</fullName>
    </submittedName>
</protein>
<comment type="caution">
    <text evidence="1">The sequence shown here is derived from an EMBL/GenBank/DDBJ whole genome shotgun (WGS) entry which is preliminary data.</text>
</comment>
<evidence type="ECO:0000313" key="2">
    <source>
        <dbReference type="Proteomes" id="UP001454036"/>
    </source>
</evidence>
<gene>
    <name evidence="1" type="ORF">LIER_09677</name>
</gene>